<protein>
    <submittedName>
        <fullName evidence="1">Uncharacterized protein</fullName>
    </submittedName>
</protein>
<reference evidence="1" key="1">
    <citation type="journal article" date="2014" name="Front. Microbiol.">
        <title>High frequency of phylogenetically diverse reductive dehalogenase-homologous genes in deep subseafloor sedimentary metagenomes.</title>
        <authorList>
            <person name="Kawai M."/>
            <person name="Futagami T."/>
            <person name="Toyoda A."/>
            <person name="Takaki Y."/>
            <person name="Nishi S."/>
            <person name="Hori S."/>
            <person name="Arai W."/>
            <person name="Tsubouchi T."/>
            <person name="Morono Y."/>
            <person name="Uchiyama I."/>
            <person name="Ito T."/>
            <person name="Fujiyama A."/>
            <person name="Inagaki F."/>
            <person name="Takami H."/>
        </authorList>
    </citation>
    <scope>NUCLEOTIDE SEQUENCE</scope>
    <source>
        <strain evidence="1">Expedition CK06-06</strain>
    </source>
</reference>
<dbReference type="EMBL" id="BARU01044539">
    <property type="protein sequence ID" value="GAH78752.1"/>
    <property type="molecule type" value="Genomic_DNA"/>
</dbReference>
<proteinExistence type="predicted"/>
<dbReference type="AlphaFoldDB" id="X1IAM3"/>
<evidence type="ECO:0000313" key="1">
    <source>
        <dbReference type="EMBL" id="GAH78752.1"/>
    </source>
</evidence>
<feature type="non-terminal residue" evidence="1">
    <location>
        <position position="1"/>
    </location>
</feature>
<organism evidence="1">
    <name type="scientific">marine sediment metagenome</name>
    <dbReference type="NCBI Taxonomy" id="412755"/>
    <lineage>
        <taxon>unclassified sequences</taxon>
        <taxon>metagenomes</taxon>
        <taxon>ecological metagenomes</taxon>
    </lineage>
</organism>
<accession>X1IAM3</accession>
<sequence length="29" mass="3319">EKISDGDNEQLEIVDYELIEAIPIDESKL</sequence>
<name>X1IAM3_9ZZZZ</name>
<comment type="caution">
    <text evidence="1">The sequence shown here is derived from an EMBL/GenBank/DDBJ whole genome shotgun (WGS) entry which is preliminary data.</text>
</comment>
<gene>
    <name evidence="1" type="ORF">S03H2_67894</name>
</gene>